<name>A0A3M7SLY2_BRAPC</name>
<dbReference type="EMBL" id="REGN01001122">
    <property type="protein sequence ID" value="RNA36803.1"/>
    <property type="molecule type" value="Genomic_DNA"/>
</dbReference>
<protein>
    <submittedName>
        <fullName evidence="1">Uncharacterized protein</fullName>
    </submittedName>
</protein>
<proteinExistence type="predicted"/>
<gene>
    <name evidence="1" type="ORF">BpHYR1_030054</name>
</gene>
<sequence length="96" mass="11390">MDIIKISSPGGFSLEYIDLLHKSNIFECPSKTHELTIEQCLRLAKNRLVLIEESFELKKKQNDPKHSIDWRYDEFKNQIDLRIEKSNDDLLRKSNQ</sequence>
<dbReference type="Proteomes" id="UP000276133">
    <property type="component" value="Unassembled WGS sequence"/>
</dbReference>
<comment type="caution">
    <text evidence="1">The sequence shown here is derived from an EMBL/GenBank/DDBJ whole genome shotgun (WGS) entry which is preliminary data.</text>
</comment>
<dbReference type="AlphaFoldDB" id="A0A3M7SLY2"/>
<organism evidence="1 2">
    <name type="scientific">Brachionus plicatilis</name>
    <name type="common">Marine rotifer</name>
    <name type="synonym">Brachionus muelleri</name>
    <dbReference type="NCBI Taxonomy" id="10195"/>
    <lineage>
        <taxon>Eukaryota</taxon>
        <taxon>Metazoa</taxon>
        <taxon>Spiralia</taxon>
        <taxon>Gnathifera</taxon>
        <taxon>Rotifera</taxon>
        <taxon>Eurotatoria</taxon>
        <taxon>Monogononta</taxon>
        <taxon>Pseudotrocha</taxon>
        <taxon>Ploima</taxon>
        <taxon>Brachionidae</taxon>
        <taxon>Brachionus</taxon>
    </lineage>
</organism>
<evidence type="ECO:0000313" key="1">
    <source>
        <dbReference type="EMBL" id="RNA36803.1"/>
    </source>
</evidence>
<keyword evidence="2" id="KW-1185">Reference proteome</keyword>
<evidence type="ECO:0000313" key="2">
    <source>
        <dbReference type="Proteomes" id="UP000276133"/>
    </source>
</evidence>
<accession>A0A3M7SLY2</accession>
<reference evidence="1 2" key="1">
    <citation type="journal article" date="2018" name="Sci. Rep.">
        <title>Genomic signatures of local adaptation to the degree of environmental predictability in rotifers.</title>
        <authorList>
            <person name="Franch-Gras L."/>
            <person name="Hahn C."/>
            <person name="Garcia-Roger E.M."/>
            <person name="Carmona M.J."/>
            <person name="Serra M."/>
            <person name="Gomez A."/>
        </authorList>
    </citation>
    <scope>NUCLEOTIDE SEQUENCE [LARGE SCALE GENOMIC DNA]</scope>
    <source>
        <strain evidence="1">HYR1</strain>
    </source>
</reference>